<reference evidence="2 3" key="1">
    <citation type="journal article" date="2013" name="BMC Genomics">
        <title>Genomes of "Spiribacter", a streamlined, successful halophilic bacterium.</title>
        <authorList>
            <person name="Lopez-Perez M."/>
            <person name="Ghai R."/>
            <person name="Leon M.J."/>
            <person name="Rodriguez-Olmos A."/>
            <person name="Copa-Patino J.L."/>
            <person name="Soliveri J."/>
            <person name="Sanchez-Porro C."/>
            <person name="Ventosa A."/>
            <person name="Rodriguez-Valera F."/>
        </authorList>
    </citation>
    <scope>NUCLEOTIDE SEQUENCE [LARGE SCALE GENOMIC DNA]</scope>
    <source>
        <strain evidence="2 3">UAH-SP71</strain>
    </source>
</reference>
<dbReference type="Proteomes" id="UP000017640">
    <property type="component" value="Chromosome"/>
</dbReference>
<dbReference type="InterPro" id="IPR052894">
    <property type="entry name" value="AsmA-related"/>
</dbReference>
<evidence type="ECO:0000313" key="2">
    <source>
        <dbReference type="EMBL" id="AGY91216.1"/>
    </source>
</evidence>
<dbReference type="Pfam" id="PF05170">
    <property type="entry name" value="AsmA"/>
    <property type="match status" value="2"/>
</dbReference>
<gene>
    <name evidence="2" type="ORF">SPICUR_00960</name>
</gene>
<accession>U5T1T7</accession>
<dbReference type="InterPro" id="IPR007844">
    <property type="entry name" value="AsmA"/>
</dbReference>
<dbReference type="PANTHER" id="PTHR30441:SF4">
    <property type="entry name" value="PROTEIN ASMA"/>
    <property type="match status" value="1"/>
</dbReference>
<dbReference type="AlphaFoldDB" id="U5T1T7"/>
<dbReference type="GO" id="GO:0090313">
    <property type="term" value="P:regulation of protein targeting to membrane"/>
    <property type="evidence" value="ECO:0007669"/>
    <property type="project" value="TreeGrafter"/>
</dbReference>
<dbReference type="KEGG" id="spiu:SPICUR_00960"/>
<feature type="domain" description="AsmA" evidence="1">
    <location>
        <begin position="2"/>
        <end position="213"/>
    </location>
</feature>
<proteinExistence type="predicted"/>
<protein>
    <recommendedName>
        <fullName evidence="1">AsmA domain-containing protein</fullName>
    </recommendedName>
</protein>
<evidence type="ECO:0000259" key="1">
    <source>
        <dbReference type="Pfam" id="PF05170"/>
    </source>
</evidence>
<dbReference type="STRING" id="1335757.SPICUR_00960"/>
<dbReference type="EMBL" id="CP005990">
    <property type="protein sequence ID" value="AGY91216.1"/>
    <property type="molecule type" value="Genomic_DNA"/>
</dbReference>
<dbReference type="HOGENOM" id="CLU_012870_0_1_6"/>
<dbReference type="eggNOG" id="COG2982">
    <property type="taxonomic scope" value="Bacteria"/>
</dbReference>
<organism evidence="2 3">
    <name type="scientific">Spiribacter curvatus</name>
    <dbReference type="NCBI Taxonomy" id="1335757"/>
    <lineage>
        <taxon>Bacteria</taxon>
        <taxon>Pseudomonadati</taxon>
        <taxon>Pseudomonadota</taxon>
        <taxon>Gammaproteobacteria</taxon>
        <taxon>Chromatiales</taxon>
        <taxon>Ectothiorhodospiraceae</taxon>
        <taxon>Spiribacter</taxon>
    </lineage>
</organism>
<feature type="domain" description="AsmA" evidence="1">
    <location>
        <begin position="222"/>
        <end position="391"/>
    </location>
</feature>
<name>U5T1T7_9GAMM</name>
<evidence type="ECO:0000313" key="3">
    <source>
        <dbReference type="Proteomes" id="UP000017640"/>
    </source>
</evidence>
<dbReference type="GO" id="GO:0005886">
    <property type="term" value="C:plasma membrane"/>
    <property type="evidence" value="ECO:0007669"/>
    <property type="project" value="TreeGrafter"/>
</dbReference>
<dbReference type="PANTHER" id="PTHR30441">
    <property type="entry name" value="DUF748 DOMAIN-CONTAINING PROTEIN"/>
    <property type="match status" value="1"/>
</dbReference>
<sequence length="491" mass="52053">MLFIALGSLIGLIVVAIAAVALFFDPNDYRDQITTAVEDELGRSFAIDDEIGWSLFPRLAIDLGGIRLGSGDGFGDEPLLTAEGVSAGMAVMPLLSGEVELETLRLDAPTIRLIRNETGDANWAFADAEGQSGDNDGAGGDGALPDWLAGLSLGGIDLSGGRIRYADATTGDRLRVDPLTLDLGAIAIGQTAPLTLEAMIERDGEQWDARINGDLIVRSDGTLSLRETDLRANDLAITELGADIGPSADGWRIHPLSARFYEGEYGGDIRLGTQQNRMPLAFNEGLNGVAMGPLLAAITGFERLTGTAGINAEGELALSGGGPPLATVNADGDFSIRDGAFKGVNIARLIRQALARLQGETPPPADETPSTDFTSLTGSVAVRDGVARTDDIAMDSPVLRLRGEGQSDLVEQTLDFSLDVDVVSSLQGQGGQPPEALRGVSIPLQIEGSWRDPSIRLDIARVIQQSQGTQIRERVEEEVDKVRDRLEDLFN</sequence>
<keyword evidence="3" id="KW-1185">Reference proteome</keyword>